<dbReference type="InterPro" id="IPR001544">
    <property type="entry name" value="Aminotrans_IV"/>
</dbReference>
<evidence type="ECO:0000256" key="4">
    <source>
        <dbReference type="ARBA" id="ARBA00012874"/>
    </source>
</evidence>
<dbReference type="GO" id="GO:0030170">
    <property type="term" value="F:pyridoxal phosphate binding"/>
    <property type="evidence" value="ECO:0007669"/>
    <property type="project" value="InterPro"/>
</dbReference>
<keyword evidence="8" id="KW-0663">Pyridoxal phosphate</keyword>
<dbReference type="FunFam" id="3.30.470.10:FF:000009">
    <property type="entry name" value="D-alanine aminotransferase"/>
    <property type="match status" value="1"/>
</dbReference>
<evidence type="ECO:0000256" key="9">
    <source>
        <dbReference type="ARBA" id="ARBA00030138"/>
    </source>
</evidence>
<dbReference type="GO" id="GO:0046416">
    <property type="term" value="P:D-amino acid metabolic process"/>
    <property type="evidence" value="ECO:0007669"/>
    <property type="project" value="InterPro"/>
</dbReference>
<dbReference type="Gene3D" id="3.30.470.10">
    <property type="match status" value="1"/>
</dbReference>
<evidence type="ECO:0000256" key="3">
    <source>
        <dbReference type="ARBA" id="ARBA00011738"/>
    </source>
</evidence>
<evidence type="ECO:0000256" key="5">
    <source>
        <dbReference type="ARBA" id="ARBA00021779"/>
    </source>
</evidence>
<evidence type="ECO:0000313" key="13">
    <source>
        <dbReference type="EMBL" id="VYU65756.1"/>
    </source>
</evidence>
<dbReference type="InterPro" id="IPR005784">
    <property type="entry name" value="D_amino_transT"/>
</dbReference>
<sequence>MKVLWNDQIVDREVVRIDIEDRGYQYGDGIYEVIRIYNGHCFMLAEHMARLESSAQKIKLTLPYSIPQLTENLKLLIKTEGITEGEIYLQITRGIASPRNHEFPPAGSVKGVVTANVIPFERPDEMQQAGLSATVLPDERWLHCDIKSLSLLGNLLALDQAIEAGFDDAILQRDGFFTEASASNLWFVIDGIVYTHPDGRLVLPGITKLKVLQLCRQLEIPYREEPVPIEALRNTQECFLTNSVWEIVPIVAIDGKPVGTGVLGSITKQLQAAYIAATKNKSDSL</sequence>
<comment type="similarity">
    <text evidence="2">Belongs to the class-IV pyridoxal-phosphate-dependent aminotransferase family.</text>
</comment>
<dbReference type="Pfam" id="PF01063">
    <property type="entry name" value="Aminotran_4"/>
    <property type="match status" value="1"/>
</dbReference>
<evidence type="ECO:0000256" key="7">
    <source>
        <dbReference type="ARBA" id="ARBA00022679"/>
    </source>
</evidence>
<accession>A0A6N3GMU2</accession>
<dbReference type="RefSeq" id="WP_074933658.1">
    <property type="nucleotide sequence ID" value="NZ_CABGRH010000001.1"/>
</dbReference>
<evidence type="ECO:0000256" key="1">
    <source>
        <dbReference type="ARBA" id="ARBA00001933"/>
    </source>
</evidence>
<proteinExistence type="inferred from homology"/>
<dbReference type="GO" id="GO:0047810">
    <property type="term" value="F:D-alanine-2-oxoglutarate aminotransferase activity"/>
    <property type="evidence" value="ECO:0007669"/>
    <property type="project" value="UniProtKB-EC"/>
</dbReference>
<dbReference type="NCBIfam" id="TIGR01121">
    <property type="entry name" value="D_amino_aminoT"/>
    <property type="match status" value="1"/>
</dbReference>
<name>A0A6N3GMU2_ENTCA</name>
<comment type="catalytic activity">
    <reaction evidence="12">
        <text>D-alanine + 2-oxoglutarate = D-glutamate + pyruvate</text>
        <dbReference type="Rhea" id="RHEA:15869"/>
        <dbReference type="ChEBI" id="CHEBI:15361"/>
        <dbReference type="ChEBI" id="CHEBI:16810"/>
        <dbReference type="ChEBI" id="CHEBI:29986"/>
        <dbReference type="ChEBI" id="CHEBI:57416"/>
        <dbReference type="EC" id="2.6.1.21"/>
    </reaction>
</comment>
<dbReference type="FunFam" id="3.20.10.10:FF:000002">
    <property type="entry name" value="D-alanine aminotransferase"/>
    <property type="match status" value="1"/>
</dbReference>
<organism evidence="13">
    <name type="scientific">Enterococcus casseliflavus</name>
    <name type="common">Enterococcus flavescens</name>
    <dbReference type="NCBI Taxonomy" id="37734"/>
    <lineage>
        <taxon>Bacteria</taxon>
        <taxon>Bacillati</taxon>
        <taxon>Bacillota</taxon>
        <taxon>Bacilli</taxon>
        <taxon>Lactobacillales</taxon>
        <taxon>Enterococcaceae</taxon>
        <taxon>Enterococcus</taxon>
    </lineage>
</organism>
<evidence type="ECO:0000256" key="10">
    <source>
        <dbReference type="ARBA" id="ARBA00033316"/>
    </source>
</evidence>
<dbReference type="GO" id="GO:0046394">
    <property type="term" value="P:carboxylic acid biosynthetic process"/>
    <property type="evidence" value="ECO:0007669"/>
    <property type="project" value="UniProtKB-ARBA"/>
</dbReference>
<evidence type="ECO:0000256" key="11">
    <source>
        <dbReference type="ARBA" id="ARBA00033391"/>
    </source>
</evidence>
<dbReference type="GO" id="GO:0008652">
    <property type="term" value="P:amino acid biosynthetic process"/>
    <property type="evidence" value="ECO:0007669"/>
    <property type="project" value="UniProtKB-ARBA"/>
</dbReference>
<comment type="cofactor">
    <cofactor evidence="1">
        <name>pyridoxal 5'-phosphate</name>
        <dbReference type="ChEBI" id="CHEBI:597326"/>
    </cofactor>
</comment>
<dbReference type="InterPro" id="IPR036038">
    <property type="entry name" value="Aminotransferase-like"/>
</dbReference>
<dbReference type="InterPro" id="IPR043131">
    <property type="entry name" value="BCAT-like_N"/>
</dbReference>
<dbReference type="PANTHER" id="PTHR42743">
    <property type="entry name" value="AMINO-ACID AMINOTRANSFERASE"/>
    <property type="match status" value="1"/>
</dbReference>
<dbReference type="PANTHER" id="PTHR42743:SF10">
    <property type="entry name" value="D-ALANINE AMINOTRANSFERASE"/>
    <property type="match status" value="1"/>
</dbReference>
<keyword evidence="7 13" id="KW-0808">Transferase</keyword>
<dbReference type="InterPro" id="IPR043132">
    <property type="entry name" value="BCAT-like_C"/>
</dbReference>
<dbReference type="SUPFAM" id="SSF56752">
    <property type="entry name" value="D-aminoacid aminotransferase-like PLP-dependent enzymes"/>
    <property type="match status" value="1"/>
</dbReference>
<comment type="subunit">
    <text evidence="3">Homodimer.</text>
</comment>
<dbReference type="EMBL" id="CACRTX010000020">
    <property type="protein sequence ID" value="VYU65756.1"/>
    <property type="molecule type" value="Genomic_DNA"/>
</dbReference>
<dbReference type="GO" id="GO:0005829">
    <property type="term" value="C:cytosol"/>
    <property type="evidence" value="ECO:0007669"/>
    <property type="project" value="TreeGrafter"/>
</dbReference>
<keyword evidence="6 13" id="KW-0032">Aminotransferase</keyword>
<dbReference type="EC" id="2.6.1.21" evidence="4"/>
<dbReference type="Gene3D" id="3.20.10.10">
    <property type="entry name" value="D-amino Acid Aminotransferase, subunit A, domain 2"/>
    <property type="match status" value="1"/>
</dbReference>
<evidence type="ECO:0000256" key="12">
    <source>
        <dbReference type="ARBA" id="ARBA00047911"/>
    </source>
</evidence>
<dbReference type="InterPro" id="IPR050571">
    <property type="entry name" value="Class-IV_PLP-Dep_Aminotrnsfr"/>
</dbReference>
<evidence type="ECO:0000256" key="6">
    <source>
        <dbReference type="ARBA" id="ARBA00022576"/>
    </source>
</evidence>
<gene>
    <name evidence="13" type="primary">dat</name>
    <name evidence="13" type="ORF">ECLFYP2_01041</name>
</gene>
<reference evidence="13" key="1">
    <citation type="submission" date="2019-11" db="EMBL/GenBank/DDBJ databases">
        <authorList>
            <person name="Feng L."/>
        </authorList>
    </citation>
    <scope>NUCLEOTIDE SEQUENCE</scope>
    <source>
        <strain evidence="13">ECasseliflavusLFYP2</strain>
    </source>
</reference>
<evidence type="ECO:0000256" key="8">
    <source>
        <dbReference type="ARBA" id="ARBA00022898"/>
    </source>
</evidence>
<protein>
    <recommendedName>
        <fullName evidence="5">D-alanine aminotransferase</fullName>
        <ecNumber evidence="4">2.6.1.21</ecNumber>
    </recommendedName>
    <alternativeName>
        <fullName evidence="11">D-amino acid aminotransferase</fullName>
    </alternativeName>
    <alternativeName>
        <fullName evidence="9">D-amino acid transaminase</fullName>
    </alternativeName>
    <alternativeName>
        <fullName evidence="10">D-aspartate aminotransferase</fullName>
    </alternativeName>
</protein>
<dbReference type="AlphaFoldDB" id="A0A6N3GMU2"/>
<evidence type="ECO:0000256" key="2">
    <source>
        <dbReference type="ARBA" id="ARBA00009320"/>
    </source>
</evidence>